<keyword evidence="6" id="KW-0446">Lipid-binding</keyword>
<evidence type="ECO:0000256" key="3">
    <source>
        <dbReference type="ARBA" id="ARBA00022448"/>
    </source>
</evidence>
<dbReference type="InterPro" id="IPR000648">
    <property type="entry name" value="Oxysterol-bd"/>
</dbReference>
<gene>
    <name evidence="7" type="ordered locus">AXX17_At2g27180</name>
</gene>
<dbReference type="ExpressionAtlas" id="A0A178W191">
    <property type="expression patterns" value="baseline and differential"/>
</dbReference>
<keyword evidence="4" id="KW-0175">Coiled coil</keyword>
<evidence type="ECO:0000256" key="1">
    <source>
        <dbReference type="ARBA" id="ARBA00003361"/>
    </source>
</evidence>
<dbReference type="Proteomes" id="UP000078284">
    <property type="component" value="Chromosome 2"/>
</dbReference>
<name>A0A178W191_ARATH</name>
<dbReference type="Gene3D" id="3.30.70.3490">
    <property type="match status" value="1"/>
</dbReference>
<sequence>MEARVISCTTFGDNKVVKIAVLNHQAITKYKAGENETTVVVSDDTCPEKDVKEIKKFCEKLGYVYEGRLSEEYTQTNTGPDDDWITNGFESDDDVDPSIKTIGFNYPHVNRRNKLPDPVEKEKSVSLWSMIKDNIGKDLTKVCLPVYFNEPLSSLQKCFEDLEYSYLLDQASEWGKRGNNLMRILNVAAFAVSGYASTKGRICKPFNPMLGETYEADYPDKGLRFFSEKVSHHPMIVACHCDGTGWKFWGDSNLKSKFWGRSIQLDPIGLLTLQFDDGEIVQWSKVTTSIYNLILGKLYCDHYGTMLIEGNGEYSCKLKFKKQSMMDRNPHQVQGIVEDKNGKTVAKLFGKWDESMYYVMVNQGKESESHLLWKRNKPLENPTKYNLTRFGITLNELTPDLKEMLPPTDSRLRPDQRYLEKGEFEMGNREKLRLEQRQRQAREKQERGWKPKWFSKEKGSETYRYIGGYWEARDSGRWDDCPDIFGQVH</sequence>
<dbReference type="FunFam" id="2.40.160.120:FF:000006">
    <property type="entry name" value="oxysterol-binding protein-related protein 1D isoform X1"/>
    <property type="match status" value="1"/>
</dbReference>
<evidence type="ECO:0000256" key="6">
    <source>
        <dbReference type="ARBA" id="ARBA00023121"/>
    </source>
</evidence>
<comment type="function">
    <text evidence="1">May be involved in the transport of sterols.</text>
</comment>
<proteinExistence type="inferred from homology"/>
<protein>
    <submittedName>
        <fullName evidence="7">ORP1B</fullName>
    </submittedName>
</protein>
<organism evidence="7 8">
    <name type="scientific">Arabidopsis thaliana</name>
    <name type="common">Mouse-ear cress</name>
    <dbReference type="NCBI Taxonomy" id="3702"/>
    <lineage>
        <taxon>Eukaryota</taxon>
        <taxon>Viridiplantae</taxon>
        <taxon>Streptophyta</taxon>
        <taxon>Embryophyta</taxon>
        <taxon>Tracheophyta</taxon>
        <taxon>Spermatophyta</taxon>
        <taxon>Magnoliopsida</taxon>
        <taxon>eudicotyledons</taxon>
        <taxon>Gunneridae</taxon>
        <taxon>Pentapetalae</taxon>
        <taxon>rosids</taxon>
        <taxon>malvids</taxon>
        <taxon>Brassicales</taxon>
        <taxon>Brassicaceae</taxon>
        <taxon>Camelineae</taxon>
        <taxon>Arabidopsis</taxon>
    </lineage>
</organism>
<dbReference type="GO" id="GO:0008289">
    <property type="term" value="F:lipid binding"/>
    <property type="evidence" value="ECO:0007669"/>
    <property type="project" value="UniProtKB-KW"/>
</dbReference>
<dbReference type="Gene3D" id="2.40.160.120">
    <property type="match status" value="1"/>
</dbReference>
<dbReference type="GO" id="GO:0006869">
    <property type="term" value="P:lipid transport"/>
    <property type="evidence" value="ECO:0007669"/>
    <property type="project" value="UniProtKB-KW"/>
</dbReference>
<comment type="similarity">
    <text evidence="2">Belongs to the OSBP family.</text>
</comment>
<evidence type="ECO:0000313" key="8">
    <source>
        <dbReference type="Proteomes" id="UP000078284"/>
    </source>
</evidence>
<dbReference type="InterPro" id="IPR037239">
    <property type="entry name" value="OSBP_sf"/>
</dbReference>
<dbReference type="PANTHER" id="PTHR10972:SF96">
    <property type="entry name" value="OXYSTEROL-BINDING PROTEIN-RELATED PROTEIN 1A-RELATED"/>
    <property type="match status" value="1"/>
</dbReference>
<dbReference type="Pfam" id="PF01237">
    <property type="entry name" value="Oxysterol_BP"/>
    <property type="match status" value="1"/>
</dbReference>
<accession>A0A178W191</accession>
<evidence type="ECO:0000313" key="7">
    <source>
        <dbReference type="EMBL" id="OAP11461.1"/>
    </source>
</evidence>
<dbReference type="AlphaFoldDB" id="A0A178W191"/>
<evidence type="ECO:0000256" key="5">
    <source>
        <dbReference type="ARBA" id="ARBA00023055"/>
    </source>
</evidence>
<evidence type="ECO:0000256" key="4">
    <source>
        <dbReference type="ARBA" id="ARBA00023054"/>
    </source>
</evidence>
<comment type="caution">
    <text evidence="7">The sequence shown here is derived from an EMBL/GenBank/DDBJ whole genome shotgun (WGS) entry which is preliminary data.</text>
</comment>
<keyword evidence="3" id="KW-0813">Transport</keyword>
<dbReference type="EMBL" id="LUHQ01000002">
    <property type="protein sequence ID" value="OAP11461.1"/>
    <property type="molecule type" value="Genomic_DNA"/>
</dbReference>
<dbReference type="PANTHER" id="PTHR10972">
    <property type="entry name" value="OXYSTEROL-BINDING PROTEIN-RELATED"/>
    <property type="match status" value="1"/>
</dbReference>
<reference evidence="8" key="1">
    <citation type="journal article" date="2016" name="Proc. Natl. Acad. Sci. U.S.A.">
        <title>Chromosome-level assembly of Arabidopsis thaliana Ler reveals the extent of translocation and inversion polymorphisms.</title>
        <authorList>
            <person name="Zapata L."/>
            <person name="Ding J."/>
            <person name="Willing E.M."/>
            <person name="Hartwig B."/>
            <person name="Bezdan D."/>
            <person name="Jiao W.B."/>
            <person name="Patel V."/>
            <person name="Velikkakam James G."/>
            <person name="Koornneef M."/>
            <person name="Ossowski S."/>
            <person name="Schneeberger K."/>
        </authorList>
    </citation>
    <scope>NUCLEOTIDE SEQUENCE [LARGE SCALE GENOMIC DNA]</scope>
    <source>
        <strain evidence="8">cv. Landsberg erecta</strain>
    </source>
</reference>
<evidence type="ECO:0000256" key="2">
    <source>
        <dbReference type="ARBA" id="ARBA00008842"/>
    </source>
</evidence>
<keyword evidence="5" id="KW-0445">Lipid transport</keyword>
<dbReference type="SUPFAM" id="SSF144000">
    <property type="entry name" value="Oxysterol-binding protein-like"/>
    <property type="match status" value="1"/>
</dbReference>
<dbReference type="FunFam" id="3.30.70.3490:FF:000013">
    <property type="entry name" value="Oxysterol-binding protein-related protein 2A"/>
    <property type="match status" value="1"/>
</dbReference>